<gene>
    <name evidence="1" type="ORF">HP550_07425</name>
</gene>
<sequence>MSDRRRQASVLILVVTLVAMMAAGLVLALDWLVARPHRPNGSPTVWAHPG</sequence>
<protein>
    <submittedName>
        <fullName evidence="1">Uncharacterized protein</fullName>
    </submittedName>
</protein>
<dbReference type="Proteomes" id="UP000565724">
    <property type="component" value="Unassembled WGS sequence"/>
</dbReference>
<comment type="caution">
    <text evidence="1">The sequence shown here is derived from an EMBL/GenBank/DDBJ whole genome shotgun (WGS) entry which is preliminary data.</text>
</comment>
<accession>A0A7Y6DWW8</accession>
<dbReference type="AlphaFoldDB" id="A0A7Y6DWW8"/>
<name>A0A7Y6DWW8_9CELL</name>
<evidence type="ECO:0000313" key="1">
    <source>
        <dbReference type="EMBL" id="NUU17078.1"/>
    </source>
</evidence>
<dbReference type="EMBL" id="JABMCI010000059">
    <property type="protein sequence ID" value="NUU17078.1"/>
    <property type="molecule type" value="Genomic_DNA"/>
</dbReference>
<keyword evidence="2" id="KW-1185">Reference proteome</keyword>
<organism evidence="1 2">
    <name type="scientific">Cellulomonas humilata</name>
    <dbReference type="NCBI Taxonomy" id="144055"/>
    <lineage>
        <taxon>Bacteria</taxon>
        <taxon>Bacillati</taxon>
        <taxon>Actinomycetota</taxon>
        <taxon>Actinomycetes</taxon>
        <taxon>Micrococcales</taxon>
        <taxon>Cellulomonadaceae</taxon>
        <taxon>Cellulomonas</taxon>
    </lineage>
</organism>
<evidence type="ECO:0000313" key="2">
    <source>
        <dbReference type="Proteomes" id="UP000565724"/>
    </source>
</evidence>
<reference evidence="1 2" key="1">
    <citation type="submission" date="2020-05" db="EMBL/GenBank/DDBJ databases">
        <title>Genome Sequencing of Type Strains.</title>
        <authorList>
            <person name="Lemaire J.F."/>
            <person name="Inderbitzin P."/>
            <person name="Gregorio O.A."/>
            <person name="Collins S.B."/>
            <person name="Wespe N."/>
            <person name="Knight-Connoni V."/>
        </authorList>
    </citation>
    <scope>NUCLEOTIDE SEQUENCE [LARGE SCALE GENOMIC DNA]</scope>
    <source>
        <strain evidence="1 2">ATCC 25174</strain>
    </source>
</reference>
<proteinExistence type="predicted"/>